<accession>E6PHW8</accession>
<evidence type="ECO:0000313" key="2">
    <source>
        <dbReference type="EMBL" id="CBI00708.1"/>
    </source>
</evidence>
<organism evidence="1">
    <name type="scientific">mine drainage metagenome</name>
    <dbReference type="NCBI Taxonomy" id="410659"/>
    <lineage>
        <taxon>unclassified sequences</taxon>
        <taxon>metagenomes</taxon>
        <taxon>ecological metagenomes</taxon>
    </lineage>
</organism>
<proteinExistence type="predicted"/>
<sequence>MELLRDRIARFIAEEGHRTSIDIHGDNTDVAAIMLRARGQQIWVSVSEDDETFYVVAAMHELPAWARDAKQNAALLLELQESMKAVKFYPSQDRTGVVAAVEQFASSPEEFMQHFWKLVELVRESGASAVARILDRTESKSAAEKFIDAFMRGSQ</sequence>
<name>E6PHW8_9ZZZZ</name>
<reference evidence="1" key="1">
    <citation type="submission" date="2009-10" db="EMBL/GenBank/DDBJ databases">
        <title>Diversity of trophic interactions inside an arsenic-rich microbial ecosystem.</title>
        <authorList>
            <person name="Bertin P.N."/>
            <person name="Heinrich-Salmeron A."/>
            <person name="Pelletier E."/>
            <person name="Goulhen-Chollet F."/>
            <person name="Arsene-Ploetze F."/>
            <person name="Gallien S."/>
            <person name="Calteau A."/>
            <person name="Vallenet D."/>
            <person name="Casiot C."/>
            <person name="Chane-Woon-Ming B."/>
            <person name="Giloteaux L."/>
            <person name="Barakat M."/>
            <person name="Bonnefoy V."/>
            <person name="Bruneel O."/>
            <person name="Chandler M."/>
            <person name="Cleiss J."/>
            <person name="Duran R."/>
            <person name="Elbaz-Poulichet F."/>
            <person name="Fonknechten N."/>
            <person name="Lauga B."/>
            <person name="Mornico D."/>
            <person name="Ortet P."/>
            <person name="Schaeffer C."/>
            <person name="Siguier P."/>
            <person name="Alexander Thil Smith A."/>
            <person name="Van Dorsselaer A."/>
            <person name="Weissenbach J."/>
            <person name="Medigue C."/>
            <person name="Le Paslier D."/>
        </authorList>
    </citation>
    <scope>NUCLEOTIDE SEQUENCE</scope>
</reference>
<dbReference type="EMBL" id="CABO01000002">
    <property type="protein sequence ID" value="CBI00708.1"/>
    <property type="molecule type" value="Genomic_DNA"/>
</dbReference>
<comment type="caution">
    <text evidence="1">The sequence shown here is derived from an EMBL/GenBank/DDBJ whole genome shotgun (WGS) entry which is preliminary data.</text>
</comment>
<evidence type="ECO:0000313" key="1">
    <source>
        <dbReference type="EMBL" id="CBH76056.1"/>
    </source>
</evidence>
<gene>
    <name evidence="1" type="ORF">CARN1_0536</name>
    <name evidence="2" type="ORF">CARN4_1649</name>
</gene>
<dbReference type="EMBL" id="CABL01000019">
    <property type="protein sequence ID" value="CBH76056.1"/>
    <property type="molecule type" value="Genomic_DNA"/>
</dbReference>
<protein>
    <submittedName>
        <fullName evidence="1">Uncharacterized protein</fullName>
    </submittedName>
</protein>
<dbReference type="AlphaFoldDB" id="E6PHW8"/>